<evidence type="ECO:0008006" key="5">
    <source>
        <dbReference type="Google" id="ProtNLM"/>
    </source>
</evidence>
<dbReference type="Proteomes" id="UP000278962">
    <property type="component" value="Unassembled WGS sequence"/>
</dbReference>
<accession>A0A660L5A2</accession>
<dbReference type="PRINTS" id="PR00313">
    <property type="entry name" value="CABNDNGRPT"/>
</dbReference>
<feature type="signal peptide" evidence="2">
    <location>
        <begin position="1"/>
        <end position="23"/>
    </location>
</feature>
<dbReference type="AlphaFoldDB" id="A0A660L5A2"/>
<evidence type="ECO:0000256" key="2">
    <source>
        <dbReference type="SAM" id="SignalP"/>
    </source>
</evidence>
<keyword evidence="2" id="KW-0732">Signal</keyword>
<dbReference type="InterPro" id="IPR011049">
    <property type="entry name" value="Serralysin-like_metalloprot_C"/>
</dbReference>
<feature type="region of interest" description="Disordered" evidence="1">
    <location>
        <begin position="140"/>
        <end position="170"/>
    </location>
</feature>
<dbReference type="SUPFAM" id="SSF51120">
    <property type="entry name" value="beta-Roll"/>
    <property type="match status" value="1"/>
</dbReference>
<sequence length="329" mass="33450">MTRMRLVIVVLAALLALPASAQAGVIALEGTQLVYRADPGVADKLIFSDGDDALLVNPLGAPLRVGAGCNDSRLGVQCPLAGVAGLTVFAADGDDDVQAFTPLPLTLDLGDGDDHFDASGTAVMVLGGAGKDQGVVSADSAAISGGDGNDGFEVEGSDRSSGPYALDGGPGDDVISLQRRGPGMTLIGGDGNDKLYATATGKAAVTFDCGAGADRWVAYPRDIPGDGCAAHLAGITTKTVSRAFREGALTGPASGSVTLKRRKGLSGYEGPTVARGVFTAQPGPLRVSLKRTAAGTRLLRRAPHLTVFVSIRTRTGDDRGETTFRSKVG</sequence>
<evidence type="ECO:0000313" key="4">
    <source>
        <dbReference type="Proteomes" id="UP000278962"/>
    </source>
</evidence>
<reference evidence="3 4" key="1">
    <citation type="submission" date="2018-10" db="EMBL/GenBank/DDBJ databases">
        <title>Genomic Encyclopedia of Archaeal and Bacterial Type Strains, Phase II (KMG-II): from individual species to whole genera.</title>
        <authorList>
            <person name="Goeker M."/>
        </authorList>
    </citation>
    <scope>NUCLEOTIDE SEQUENCE [LARGE SCALE GENOMIC DNA]</scope>
    <source>
        <strain evidence="3 4">DSM 14954</strain>
    </source>
</reference>
<keyword evidence="4" id="KW-1185">Reference proteome</keyword>
<dbReference type="Gene3D" id="2.160.20.160">
    <property type="match status" value="1"/>
</dbReference>
<organism evidence="3 4">
    <name type="scientific">Solirubrobacter pauli</name>
    <dbReference type="NCBI Taxonomy" id="166793"/>
    <lineage>
        <taxon>Bacteria</taxon>
        <taxon>Bacillati</taxon>
        <taxon>Actinomycetota</taxon>
        <taxon>Thermoleophilia</taxon>
        <taxon>Solirubrobacterales</taxon>
        <taxon>Solirubrobacteraceae</taxon>
        <taxon>Solirubrobacter</taxon>
    </lineage>
</organism>
<feature type="chain" id="PRO_5039191804" description="Hemolysin type calcium-binding protein" evidence="2">
    <location>
        <begin position="24"/>
        <end position="329"/>
    </location>
</feature>
<dbReference type="EMBL" id="RBIL01000002">
    <property type="protein sequence ID" value="RKQ88012.1"/>
    <property type="molecule type" value="Genomic_DNA"/>
</dbReference>
<evidence type="ECO:0000313" key="3">
    <source>
        <dbReference type="EMBL" id="RKQ88012.1"/>
    </source>
</evidence>
<dbReference type="RefSeq" id="WP_121257142.1">
    <property type="nucleotide sequence ID" value="NZ_RBIL01000002.1"/>
</dbReference>
<evidence type="ECO:0000256" key="1">
    <source>
        <dbReference type="SAM" id="MobiDB-lite"/>
    </source>
</evidence>
<comment type="caution">
    <text evidence="3">The sequence shown here is derived from an EMBL/GenBank/DDBJ whole genome shotgun (WGS) entry which is preliminary data.</text>
</comment>
<proteinExistence type="predicted"/>
<gene>
    <name evidence="3" type="ORF">C8N24_6048</name>
</gene>
<name>A0A660L5A2_9ACTN</name>
<protein>
    <recommendedName>
        <fullName evidence="5">Hemolysin type calcium-binding protein</fullName>
    </recommendedName>
</protein>